<proteinExistence type="predicted"/>
<comment type="caution">
    <text evidence="1">The sequence shown here is derived from an EMBL/GenBank/DDBJ whole genome shotgun (WGS) entry which is preliminary data.</text>
</comment>
<sequence>MSIQIFRLKDDCQIDISAKAVVKAARENDDSIIVSHHVPTLTEAVRFRHHQSAYNAFVVYKGRFQFWNHHRGHTLGLGDFVFVPPGTVYGYKPLEPQSEFIILTAVHDMAGLGRALRHDYGGDLCPASDSQSRDITHDIYLQQNHLVPDILRGLEMETTLPAISQPYFLHVTNSTSWMLGGVISRPCVTTAQSDGRFSISSMETSYVQKGTPFVGRWWRFTRVVHCFYVISGVLKIKFRDDPEWTFVRQGHAIIVPERQEFTVDSGSAFLQLISFSNGAGIDDVVCKAGSKREGPALPEAASRWDAWDELCPTSRAASRSLLNDPLAPAVVGVYRDLNKVPDEFRENPRFEAVQGDVSDGASLGISSCDVTITMTAPKFDGTDFIALPMVSTRDIAKCCAREALGIGAPPQQSPRIVYLHGPRNLSARDVHEAWEKVTGKKIEVKLAEKCDLGIFFENSPLPVNLVDDFVEMTLTFFPWGLLEKDMRDLTNAIRSQDAMIDVFTEERHLPKLGHALTNTESDFGDAHPNAEVTGIDLSPMQDWPALLREAYRVCKPGGFVESGEFDPRYYCDDGTADGEDTIKVWNSVFEEGGKKLGHSFTVVEDGLQETGIKEAGFEDIKAFPFKARWPQDEYQIFLAKMRRIMRNTKSIHIYCKYKYVYGRKPEEE</sequence>
<dbReference type="Gene3D" id="3.90.25.10">
    <property type="entry name" value="UDP-galactose 4-epimerase, domain 1"/>
    <property type="match status" value="1"/>
</dbReference>
<dbReference type="SUPFAM" id="SSF51735">
    <property type="entry name" value="NAD(P)-binding Rossmann-fold domains"/>
    <property type="match status" value="1"/>
</dbReference>
<dbReference type="SUPFAM" id="SSF53335">
    <property type="entry name" value="S-adenosyl-L-methionine-dependent methyltransferases"/>
    <property type="match status" value="1"/>
</dbReference>
<evidence type="ECO:0000313" key="1">
    <source>
        <dbReference type="EMBL" id="KAJ4308527.1"/>
    </source>
</evidence>
<keyword evidence="2" id="KW-1185">Reference proteome</keyword>
<dbReference type="InterPro" id="IPR029063">
    <property type="entry name" value="SAM-dependent_MTases_sf"/>
</dbReference>
<dbReference type="InterPro" id="IPR036291">
    <property type="entry name" value="NAD(P)-bd_dom_sf"/>
</dbReference>
<reference evidence="1" key="1">
    <citation type="submission" date="2022-10" db="EMBL/GenBank/DDBJ databases">
        <title>Tapping the CABI collections for fungal endophytes: first genome assemblies for Collariella, Neodidymelliopsis, Ascochyta clinopodiicola, Didymella pomorum, Didymosphaeria variabile, Neocosmospora piperis and Neocucurbitaria cava.</title>
        <authorList>
            <person name="Hill R."/>
        </authorList>
    </citation>
    <scope>NUCLEOTIDE SEQUENCE</scope>
    <source>
        <strain evidence="1">IMI 366586</strain>
    </source>
</reference>
<dbReference type="AlphaFoldDB" id="A0A9W8TAU2"/>
<dbReference type="InterPro" id="IPR014710">
    <property type="entry name" value="RmlC-like_jellyroll"/>
</dbReference>
<dbReference type="SUPFAM" id="SSF51182">
    <property type="entry name" value="RmlC-like cupins"/>
    <property type="match status" value="1"/>
</dbReference>
<protein>
    <submittedName>
        <fullName evidence="1">Uncharacterized protein</fullName>
    </submittedName>
</protein>
<evidence type="ECO:0000313" key="2">
    <source>
        <dbReference type="Proteomes" id="UP001140502"/>
    </source>
</evidence>
<dbReference type="EMBL" id="JAPEUR010000519">
    <property type="protein sequence ID" value="KAJ4308527.1"/>
    <property type="molecule type" value="Genomic_DNA"/>
</dbReference>
<gene>
    <name evidence="1" type="ORF">N0V84_012045</name>
</gene>
<dbReference type="InterPro" id="IPR011051">
    <property type="entry name" value="RmlC_Cupin_sf"/>
</dbReference>
<accession>A0A9W8TAU2</accession>
<dbReference type="Gene3D" id="3.40.50.720">
    <property type="entry name" value="NAD(P)-binding Rossmann-like Domain"/>
    <property type="match status" value="1"/>
</dbReference>
<dbReference type="OrthoDB" id="2588190at2759"/>
<dbReference type="Proteomes" id="UP001140502">
    <property type="component" value="Unassembled WGS sequence"/>
</dbReference>
<organism evidence="1 2">
    <name type="scientific">Fusarium piperis</name>
    <dbReference type="NCBI Taxonomy" id="1435070"/>
    <lineage>
        <taxon>Eukaryota</taxon>
        <taxon>Fungi</taxon>
        <taxon>Dikarya</taxon>
        <taxon>Ascomycota</taxon>
        <taxon>Pezizomycotina</taxon>
        <taxon>Sordariomycetes</taxon>
        <taxon>Hypocreomycetidae</taxon>
        <taxon>Hypocreales</taxon>
        <taxon>Nectriaceae</taxon>
        <taxon>Fusarium</taxon>
        <taxon>Fusarium solani species complex</taxon>
    </lineage>
</organism>
<dbReference type="Gene3D" id="2.60.120.10">
    <property type="entry name" value="Jelly Rolls"/>
    <property type="match status" value="2"/>
</dbReference>
<name>A0A9W8TAU2_9HYPO</name>
<dbReference type="Gene3D" id="3.40.50.150">
    <property type="entry name" value="Vaccinia Virus protein VP39"/>
    <property type="match status" value="1"/>
</dbReference>